<sequence>MGFDHAFLTSPCLTSSMLDLKRKWSGDFFVHRGRLADCYLESVGKPVFHAHSNTYFGSWMRDAYPRTGEDMMKRWLTNHFQGDTIEEYMDEADMRRERVYAT</sequence>
<dbReference type="WBParaSite" id="PEQ_0000593501-mRNA-1">
    <property type="protein sequence ID" value="PEQ_0000593501-mRNA-1"/>
    <property type="gene ID" value="PEQ_0000593501"/>
</dbReference>
<dbReference type="Pfam" id="PF02191">
    <property type="entry name" value="OLF"/>
    <property type="match status" value="1"/>
</dbReference>
<protein>
    <submittedName>
        <fullName evidence="3">Olfactomedin-like domain-containing protein</fullName>
    </submittedName>
</protein>
<name>A0A914RHZ1_PAREQ</name>
<proteinExistence type="predicted"/>
<reference evidence="3" key="1">
    <citation type="submission" date="2022-11" db="UniProtKB">
        <authorList>
            <consortium name="WormBaseParasite"/>
        </authorList>
    </citation>
    <scope>IDENTIFICATION</scope>
</reference>
<evidence type="ECO:0000313" key="2">
    <source>
        <dbReference type="Proteomes" id="UP000887564"/>
    </source>
</evidence>
<organism evidence="2 3">
    <name type="scientific">Parascaris equorum</name>
    <name type="common">Equine roundworm</name>
    <dbReference type="NCBI Taxonomy" id="6256"/>
    <lineage>
        <taxon>Eukaryota</taxon>
        <taxon>Metazoa</taxon>
        <taxon>Ecdysozoa</taxon>
        <taxon>Nematoda</taxon>
        <taxon>Chromadorea</taxon>
        <taxon>Rhabditida</taxon>
        <taxon>Spirurina</taxon>
        <taxon>Ascaridomorpha</taxon>
        <taxon>Ascaridoidea</taxon>
        <taxon>Ascarididae</taxon>
        <taxon>Parascaris</taxon>
    </lineage>
</organism>
<feature type="domain" description="Olfactomedin-like" evidence="1">
    <location>
        <begin position="40"/>
        <end position="98"/>
    </location>
</feature>
<keyword evidence="2" id="KW-1185">Reference proteome</keyword>
<dbReference type="Proteomes" id="UP000887564">
    <property type="component" value="Unplaced"/>
</dbReference>
<evidence type="ECO:0000313" key="3">
    <source>
        <dbReference type="WBParaSite" id="PEQ_0000593501-mRNA-1"/>
    </source>
</evidence>
<dbReference type="AlphaFoldDB" id="A0A914RHZ1"/>
<dbReference type="InterPro" id="IPR003112">
    <property type="entry name" value="Olfac-like_dom"/>
</dbReference>
<evidence type="ECO:0000259" key="1">
    <source>
        <dbReference type="Pfam" id="PF02191"/>
    </source>
</evidence>
<accession>A0A914RHZ1</accession>